<dbReference type="PRINTS" id="PR01023">
    <property type="entry name" value="NAFLGMOTY"/>
</dbReference>
<keyword evidence="2 4" id="KW-0472">Membrane</keyword>
<evidence type="ECO:0000313" key="7">
    <source>
        <dbReference type="Proteomes" id="UP000294963"/>
    </source>
</evidence>
<keyword evidence="7" id="KW-1185">Reference proteome</keyword>
<proteinExistence type="predicted"/>
<protein>
    <submittedName>
        <fullName evidence="6">OOP family OmpA-OmpF porin</fullName>
    </submittedName>
</protein>
<dbReference type="SUPFAM" id="SSF103088">
    <property type="entry name" value="OmpA-like"/>
    <property type="match status" value="1"/>
</dbReference>
<dbReference type="InterPro" id="IPR006664">
    <property type="entry name" value="OMP_bac"/>
</dbReference>
<comment type="subcellular location">
    <subcellularLocation>
        <location evidence="1">Cell outer membrane</location>
    </subcellularLocation>
</comment>
<evidence type="ECO:0000256" key="4">
    <source>
        <dbReference type="PROSITE-ProRule" id="PRU00473"/>
    </source>
</evidence>
<evidence type="ECO:0000259" key="5">
    <source>
        <dbReference type="PROSITE" id="PS51123"/>
    </source>
</evidence>
<dbReference type="PRINTS" id="PR01021">
    <property type="entry name" value="OMPADOMAIN"/>
</dbReference>
<feature type="domain" description="OmpA-like" evidence="5">
    <location>
        <begin position="168"/>
        <end position="282"/>
    </location>
</feature>
<dbReference type="Proteomes" id="UP000294963">
    <property type="component" value="Unassembled WGS sequence"/>
</dbReference>
<evidence type="ECO:0000256" key="1">
    <source>
        <dbReference type="ARBA" id="ARBA00004442"/>
    </source>
</evidence>
<dbReference type="InterPro" id="IPR036737">
    <property type="entry name" value="OmpA-like_sf"/>
</dbReference>
<dbReference type="Gene3D" id="3.40.1520.20">
    <property type="match status" value="1"/>
</dbReference>
<dbReference type="CDD" id="cd07185">
    <property type="entry name" value="OmpA_C-like"/>
    <property type="match status" value="1"/>
</dbReference>
<dbReference type="PANTHER" id="PTHR30329:SF21">
    <property type="entry name" value="LIPOPROTEIN YIAD-RELATED"/>
    <property type="match status" value="1"/>
</dbReference>
<dbReference type="InterPro" id="IPR006665">
    <property type="entry name" value="OmpA-like"/>
</dbReference>
<sequence length="282" mass="30517">MNIKYEKLSIKHRLPLRGHAKNTIALLKRMLAILGLGLSLSVGFGLSLSSISWAQPVIAEGVVPNEATKQAVLNQLRGVYGADQVVDKLQVRAVAAPHGWSDAVNRLITPDLKKVSQGKLDINGTSVSLTGKLSNPADIQNTTAIFQSLVQQPYQLNAQFSVNQAEQKVLDDTLKNRVIEFESGSAILTASGIRILDEMVVALNKVQGKNIKIVGHTDNQGDPTSNKALSQQRAEAVKNYLVSKSIEPNRLSLAGLGADQPVADNSTADGRRKNRRIEFDVL</sequence>
<reference evidence="6 7" key="1">
    <citation type="submission" date="2019-03" db="EMBL/GenBank/DDBJ databases">
        <title>Genomic analyses of the natural microbiome of Caenorhabditis elegans.</title>
        <authorList>
            <person name="Samuel B."/>
        </authorList>
    </citation>
    <scope>NUCLEOTIDE SEQUENCE [LARGE SCALE GENOMIC DNA]</scope>
    <source>
        <strain evidence="6 7">JUb89</strain>
    </source>
</reference>
<evidence type="ECO:0000256" key="2">
    <source>
        <dbReference type="ARBA" id="ARBA00023136"/>
    </source>
</evidence>
<dbReference type="InterPro" id="IPR050330">
    <property type="entry name" value="Bact_OuterMem_StrucFunc"/>
</dbReference>
<dbReference type="PANTHER" id="PTHR30329">
    <property type="entry name" value="STATOR ELEMENT OF FLAGELLAR MOTOR COMPLEX"/>
    <property type="match status" value="1"/>
</dbReference>
<evidence type="ECO:0000313" key="6">
    <source>
        <dbReference type="EMBL" id="TCM66579.1"/>
    </source>
</evidence>
<dbReference type="Gene3D" id="3.30.1330.60">
    <property type="entry name" value="OmpA-like domain"/>
    <property type="match status" value="1"/>
</dbReference>
<evidence type="ECO:0000256" key="3">
    <source>
        <dbReference type="ARBA" id="ARBA00023237"/>
    </source>
</evidence>
<gene>
    <name evidence="6" type="ORF">EC844_11221</name>
</gene>
<keyword evidence="3" id="KW-0998">Cell outer membrane</keyword>
<comment type="caution">
    <text evidence="6">The sequence shown here is derived from an EMBL/GenBank/DDBJ whole genome shotgun (WGS) entry which is preliminary data.</text>
</comment>
<organism evidence="6 7">
    <name type="scientific">Acinetobacter calcoaceticus</name>
    <dbReference type="NCBI Taxonomy" id="471"/>
    <lineage>
        <taxon>Bacteria</taxon>
        <taxon>Pseudomonadati</taxon>
        <taxon>Pseudomonadota</taxon>
        <taxon>Gammaproteobacteria</taxon>
        <taxon>Moraxellales</taxon>
        <taxon>Moraxellaceae</taxon>
        <taxon>Acinetobacter</taxon>
        <taxon>Acinetobacter calcoaceticus/baumannii complex</taxon>
    </lineage>
</organism>
<accession>A0A4R1XSP3</accession>
<name>A0A4R1XSP3_ACICA</name>
<dbReference type="Pfam" id="PF00691">
    <property type="entry name" value="OmpA"/>
    <property type="match status" value="1"/>
</dbReference>
<dbReference type="PROSITE" id="PS51123">
    <property type="entry name" value="OMPA_2"/>
    <property type="match status" value="1"/>
</dbReference>
<dbReference type="AlphaFoldDB" id="A0A4R1XSP3"/>
<dbReference type="EMBL" id="SLVJ01000012">
    <property type="protein sequence ID" value="TCM66579.1"/>
    <property type="molecule type" value="Genomic_DNA"/>
</dbReference>
<dbReference type="GO" id="GO:0009279">
    <property type="term" value="C:cell outer membrane"/>
    <property type="evidence" value="ECO:0007669"/>
    <property type="project" value="UniProtKB-SubCell"/>
</dbReference>